<dbReference type="PANTHER" id="PTHR14636:SF1">
    <property type="entry name" value="TPA-INDUCED TRANSMEMBRANE PROTEIN"/>
    <property type="match status" value="1"/>
</dbReference>
<keyword evidence="2" id="KW-1185">Reference proteome</keyword>
<dbReference type="InterPro" id="IPR033223">
    <property type="entry name" value="TTMP"/>
</dbReference>
<proteinExistence type="predicted"/>
<dbReference type="KEGG" id="caua:113098255"/>
<dbReference type="PANTHER" id="PTHR14636">
    <property type="entry name" value="TPA-INDUCED TRANSMEMBRANE PROTEIN"/>
    <property type="match status" value="1"/>
</dbReference>
<evidence type="ECO:0000313" key="2">
    <source>
        <dbReference type="Proteomes" id="UP000515129"/>
    </source>
</evidence>
<feature type="transmembrane region" description="Helical" evidence="1">
    <location>
        <begin position="98"/>
        <end position="123"/>
    </location>
</feature>
<protein>
    <submittedName>
        <fullName evidence="3">TPA-induced transmembrane protein-like</fullName>
    </submittedName>
</protein>
<evidence type="ECO:0000313" key="3">
    <source>
        <dbReference type="RefSeq" id="XP_026119054.1"/>
    </source>
</evidence>
<name>A0A6P6PED9_CARAU</name>
<reference evidence="3" key="1">
    <citation type="submission" date="2025-08" db="UniProtKB">
        <authorList>
            <consortium name="RefSeq"/>
        </authorList>
    </citation>
    <scope>IDENTIFICATION</scope>
    <source>
        <strain evidence="3">Wakin</strain>
        <tissue evidence="3">Muscle</tissue>
    </source>
</reference>
<dbReference type="Proteomes" id="UP000515129">
    <property type="component" value="Unplaced"/>
</dbReference>
<keyword evidence="1" id="KW-0472">Membrane</keyword>
<evidence type="ECO:0000256" key="1">
    <source>
        <dbReference type="SAM" id="Phobius"/>
    </source>
</evidence>
<dbReference type="GeneID" id="113098255"/>
<dbReference type="OrthoDB" id="8879801at2759"/>
<sequence length="251" mass="28737">MTDALELKPIQVVCDNNNASSDQTIEVIPGNGTCSDHLRSERNEVSPLLSTPQVTENNSEQHVDGGVDADSLTRPKWSRELRRVKRELNEVVVWKFKLWTVLLFIFITIALVIGISIIVCAVVHDDEDEKYDKSSFVVGRFFRGNFTLDANSFISNSPDEETMRELEKQLIEVYSSSPALERYFYSVTINNLQDTAAQFKLQFMMPLEHEELIRYTLSLKMVKNVLLQHLYDRDTGAPFYIKPTSLHMEVG</sequence>
<keyword evidence="1" id="KW-1133">Transmembrane helix</keyword>
<dbReference type="RefSeq" id="XP_026119054.1">
    <property type="nucleotide sequence ID" value="XM_026263269.1"/>
</dbReference>
<accession>A0A6P6PED9</accession>
<organism evidence="2 3">
    <name type="scientific">Carassius auratus</name>
    <name type="common">Goldfish</name>
    <dbReference type="NCBI Taxonomy" id="7957"/>
    <lineage>
        <taxon>Eukaryota</taxon>
        <taxon>Metazoa</taxon>
        <taxon>Chordata</taxon>
        <taxon>Craniata</taxon>
        <taxon>Vertebrata</taxon>
        <taxon>Euteleostomi</taxon>
        <taxon>Actinopterygii</taxon>
        <taxon>Neopterygii</taxon>
        <taxon>Teleostei</taxon>
        <taxon>Ostariophysi</taxon>
        <taxon>Cypriniformes</taxon>
        <taxon>Cyprinidae</taxon>
        <taxon>Cyprininae</taxon>
        <taxon>Carassius</taxon>
    </lineage>
</organism>
<dbReference type="AlphaFoldDB" id="A0A6P6PED9"/>
<keyword evidence="1" id="KW-0812">Transmembrane</keyword>
<gene>
    <name evidence="3" type="primary">LOC113098255</name>
</gene>